<keyword evidence="2 9" id="KW-0489">Methyltransferase</keyword>
<dbReference type="SUPFAM" id="SSF53335">
    <property type="entry name" value="S-adenosyl-L-methionine-dependent methyltransferases"/>
    <property type="match status" value="1"/>
</dbReference>
<name>A0A2I0X8L1_9ASPA</name>
<dbReference type="STRING" id="906689.A0A2I0X8L1"/>
<evidence type="ECO:0000313" key="10">
    <source>
        <dbReference type="Proteomes" id="UP000233837"/>
    </source>
</evidence>
<evidence type="ECO:0000256" key="5">
    <source>
        <dbReference type="ARBA" id="ARBA00022737"/>
    </source>
</evidence>
<keyword evidence="10" id="KW-1185">Reference proteome</keyword>
<accession>A0A2I0X8L1</accession>
<dbReference type="PANTHER" id="PTHR23068">
    <property type="entry name" value="DNA CYTOSINE-5- -METHYLTRANSFERASE 3-RELATED"/>
    <property type="match status" value="1"/>
</dbReference>
<keyword evidence="6" id="KW-0238">DNA-binding</keyword>
<keyword evidence="7" id="KW-0539">Nucleus</keyword>
<dbReference type="PANTHER" id="PTHR23068:SF25">
    <property type="entry name" value="DNA (CYTOSINE-5)-METHYLTRANSFERASE DRM2"/>
    <property type="match status" value="1"/>
</dbReference>
<organism evidence="9 10">
    <name type="scientific">Dendrobium catenatum</name>
    <dbReference type="NCBI Taxonomy" id="906689"/>
    <lineage>
        <taxon>Eukaryota</taxon>
        <taxon>Viridiplantae</taxon>
        <taxon>Streptophyta</taxon>
        <taxon>Embryophyta</taxon>
        <taxon>Tracheophyta</taxon>
        <taxon>Spermatophyta</taxon>
        <taxon>Magnoliopsida</taxon>
        <taxon>Liliopsida</taxon>
        <taxon>Asparagales</taxon>
        <taxon>Orchidaceae</taxon>
        <taxon>Epidendroideae</taxon>
        <taxon>Malaxideae</taxon>
        <taxon>Dendrobiinae</taxon>
        <taxon>Dendrobium</taxon>
    </lineage>
</organism>
<proteinExistence type="predicted"/>
<keyword evidence="3 9" id="KW-0808">Transferase</keyword>
<gene>
    <name evidence="9" type="primary">DRM2</name>
    <name evidence="9" type="ORF">MA16_Dca002756</name>
</gene>
<evidence type="ECO:0000256" key="6">
    <source>
        <dbReference type="ARBA" id="ARBA00023125"/>
    </source>
</evidence>
<reference evidence="9 10" key="2">
    <citation type="journal article" date="2017" name="Nature">
        <title>The Apostasia genome and the evolution of orchids.</title>
        <authorList>
            <person name="Zhang G.Q."/>
            <person name="Liu K.W."/>
            <person name="Li Z."/>
            <person name="Lohaus R."/>
            <person name="Hsiao Y.Y."/>
            <person name="Niu S.C."/>
            <person name="Wang J.Y."/>
            <person name="Lin Y.C."/>
            <person name="Xu Q."/>
            <person name="Chen L.J."/>
            <person name="Yoshida K."/>
            <person name="Fujiwara S."/>
            <person name="Wang Z.W."/>
            <person name="Zhang Y.Q."/>
            <person name="Mitsuda N."/>
            <person name="Wang M."/>
            <person name="Liu G.H."/>
            <person name="Pecoraro L."/>
            <person name="Huang H.X."/>
            <person name="Xiao X.J."/>
            <person name="Lin M."/>
            <person name="Wu X.Y."/>
            <person name="Wu W.L."/>
            <person name="Chen Y.Y."/>
            <person name="Chang S.B."/>
            <person name="Sakamoto S."/>
            <person name="Ohme-Takagi M."/>
            <person name="Yagi M."/>
            <person name="Zeng S.J."/>
            <person name="Shen C.Y."/>
            <person name="Yeh C.M."/>
            <person name="Luo Y.B."/>
            <person name="Tsai W.C."/>
            <person name="Van de Peer Y."/>
            <person name="Liu Z.J."/>
        </authorList>
    </citation>
    <scope>NUCLEOTIDE SEQUENCE [LARGE SCALE GENOMIC DNA]</scope>
    <source>
        <tissue evidence="9">The whole plant</tissue>
    </source>
</reference>
<dbReference type="AlphaFoldDB" id="A0A2I0X8L1"/>
<dbReference type="GO" id="GO:0032259">
    <property type="term" value="P:methylation"/>
    <property type="evidence" value="ECO:0007669"/>
    <property type="project" value="UniProtKB-KW"/>
</dbReference>
<keyword evidence="4" id="KW-0949">S-adenosyl-L-methionine</keyword>
<dbReference type="GO" id="GO:0003886">
    <property type="term" value="F:DNA (cytosine-5-)-methyltransferase activity"/>
    <property type="evidence" value="ECO:0007669"/>
    <property type="project" value="TreeGrafter"/>
</dbReference>
<dbReference type="Gene3D" id="3.40.50.150">
    <property type="entry name" value="Vaccinia Virus protein VP39"/>
    <property type="match status" value="1"/>
</dbReference>
<evidence type="ECO:0000256" key="7">
    <source>
        <dbReference type="ARBA" id="ARBA00023242"/>
    </source>
</evidence>
<evidence type="ECO:0000256" key="2">
    <source>
        <dbReference type="ARBA" id="ARBA00022603"/>
    </source>
</evidence>
<keyword evidence="5" id="KW-0677">Repeat</keyword>
<evidence type="ECO:0000313" key="9">
    <source>
        <dbReference type="EMBL" id="PKU84244.1"/>
    </source>
</evidence>
<evidence type="ECO:0000256" key="1">
    <source>
        <dbReference type="ARBA" id="ARBA00004123"/>
    </source>
</evidence>
<feature type="domain" description="SAM-dependent MTase DRM-type" evidence="8">
    <location>
        <begin position="149"/>
        <end position="287"/>
    </location>
</feature>
<evidence type="ECO:0000256" key="4">
    <source>
        <dbReference type="ARBA" id="ARBA00022691"/>
    </source>
</evidence>
<evidence type="ECO:0000256" key="3">
    <source>
        <dbReference type="ARBA" id="ARBA00022679"/>
    </source>
</evidence>
<dbReference type="GO" id="GO:0003677">
    <property type="term" value="F:DNA binding"/>
    <property type="evidence" value="ECO:0007669"/>
    <property type="project" value="UniProtKB-KW"/>
</dbReference>
<protein>
    <submittedName>
        <fullName evidence="9">DNA (Cytosine-5)-methyltransferase DRM2</fullName>
    </submittedName>
</protein>
<evidence type="ECO:0000259" key="8">
    <source>
        <dbReference type="PROSITE" id="PS51680"/>
    </source>
</evidence>
<dbReference type="PROSITE" id="PS51680">
    <property type="entry name" value="SAM_MT_DRM"/>
    <property type="match status" value="1"/>
</dbReference>
<sequence>MVTRGEDSTESRSFPLRENDADIRRWMLIKGSDEDRRFYTKRTSLTHAGLYASVLELADSIHAVQMAQKSRGIVSGSPIIKKQDEATFHSTSRKKKRLIEEKCKHRMNRHHGSLRREYLKKAVLNADNIPMEIPKPMINFSLPFEKCIKRRNLPYSALGPPYFYYENVALAPKGVWDTISRLLYDIEPKFIDSKYFCTAMRKSAYIHNLPIENRFPLLPLPRKMIQEVLPNTKKWWPKWDNRTQPPFLWGGQYFMYHLSGEKKKWKSVLNGEIVVVSSLSHGSIEIL</sequence>
<dbReference type="EMBL" id="KZ502052">
    <property type="protein sequence ID" value="PKU84244.1"/>
    <property type="molecule type" value="Genomic_DNA"/>
</dbReference>
<dbReference type="InterPro" id="IPR030380">
    <property type="entry name" value="SAM_MeTfrase_DRM"/>
</dbReference>
<reference evidence="9 10" key="1">
    <citation type="journal article" date="2016" name="Sci. Rep.">
        <title>The Dendrobium catenatum Lindl. genome sequence provides insights into polysaccharide synthase, floral development and adaptive evolution.</title>
        <authorList>
            <person name="Zhang G.Q."/>
            <person name="Xu Q."/>
            <person name="Bian C."/>
            <person name="Tsai W.C."/>
            <person name="Yeh C.M."/>
            <person name="Liu K.W."/>
            <person name="Yoshida K."/>
            <person name="Zhang L.S."/>
            <person name="Chang S.B."/>
            <person name="Chen F."/>
            <person name="Shi Y."/>
            <person name="Su Y.Y."/>
            <person name="Zhang Y.Q."/>
            <person name="Chen L.J."/>
            <person name="Yin Y."/>
            <person name="Lin M."/>
            <person name="Huang H."/>
            <person name="Deng H."/>
            <person name="Wang Z.W."/>
            <person name="Zhu S.L."/>
            <person name="Zhao X."/>
            <person name="Deng C."/>
            <person name="Niu S.C."/>
            <person name="Huang J."/>
            <person name="Wang M."/>
            <person name="Liu G.H."/>
            <person name="Yang H.J."/>
            <person name="Xiao X.J."/>
            <person name="Hsiao Y.Y."/>
            <person name="Wu W.L."/>
            <person name="Chen Y.Y."/>
            <person name="Mitsuda N."/>
            <person name="Ohme-Takagi M."/>
            <person name="Luo Y.B."/>
            <person name="Van de Peer Y."/>
            <person name="Liu Z.J."/>
        </authorList>
    </citation>
    <scope>NUCLEOTIDE SEQUENCE [LARGE SCALE GENOMIC DNA]</scope>
    <source>
        <tissue evidence="9">The whole plant</tissue>
    </source>
</reference>
<dbReference type="InterPro" id="IPR029063">
    <property type="entry name" value="SAM-dependent_MTases_sf"/>
</dbReference>
<dbReference type="InterPro" id="IPR050390">
    <property type="entry name" value="C5-Methyltransferase"/>
</dbReference>
<dbReference type="GO" id="GO:0005634">
    <property type="term" value="C:nucleus"/>
    <property type="evidence" value="ECO:0007669"/>
    <property type="project" value="UniProtKB-SubCell"/>
</dbReference>
<dbReference type="Proteomes" id="UP000233837">
    <property type="component" value="Unassembled WGS sequence"/>
</dbReference>
<comment type="subcellular location">
    <subcellularLocation>
        <location evidence="1">Nucleus</location>
    </subcellularLocation>
</comment>